<dbReference type="EMBL" id="JAWJZF010000185">
    <property type="protein sequence ID" value="MDX2291287.1"/>
    <property type="molecule type" value="Genomic_DNA"/>
</dbReference>
<proteinExistence type="predicted"/>
<accession>A0ABU4K1B6</accession>
<keyword evidence="2" id="KW-1185">Reference proteome</keyword>
<reference evidence="1 2" key="1">
    <citation type="submission" date="2023-10" db="EMBL/GenBank/DDBJ databases">
        <authorList>
            <person name="Wang X.X."/>
        </authorList>
    </citation>
    <scope>NUCLEOTIDE SEQUENCE [LARGE SCALE GENOMIC DNA]</scope>
    <source>
        <strain evidence="1 2">NBRC 12816</strain>
    </source>
</reference>
<sequence>MDAPDLDVIRAREYARIREEEQTKRAVVAAGATRSDVPAPDAGSVVGLSSRSPLSTCTARGEVGIDATGTPARVSAP</sequence>
<evidence type="ECO:0000313" key="2">
    <source>
        <dbReference type="Proteomes" id="UP001278571"/>
    </source>
</evidence>
<protein>
    <submittedName>
        <fullName evidence="1">Uncharacterized protein</fullName>
    </submittedName>
</protein>
<dbReference type="Proteomes" id="UP001278571">
    <property type="component" value="Unassembled WGS sequence"/>
</dbReference>
<comment type="caution">
    <text evidence="1">The sequence shown here is derived from an EMBL/GenBank/DDBJ whole genome shotgun (WGS) entry which is preliminary data.</text>
</comment>
<gene>
    <name evidence="1" type="ORF">R2363_03730</name>
</gene>
<organism evidence="1 2">
    <name type="scientific">Streptomyces roseolus</name>
    <dbReference type="NCBI Taxonomy" id="67358"/>
    <lineage>
        <taxon>Bacteria</taxon>
        <taxon>Bacillati</taxon>
        <taxon>Actinomycetota</taxon>
        <taxon>Actinomycetes</taxon>
        <taxon>Kitasatosporales</taxon>
        <taxon>Streptomycetaceae</taxon>
        <taxon>Streptomyces</taxon>
    </lineage>
</organism>
<dbReference type="RefSeq" id="WP_319007861.1">
    <property type="nucleotide sequence ID" value="NZ_JAWJZF010000185.1"/>
</dbReference>
<name>A0ABU4K1B6_9ACTN</name>
<evidence type="ECO:0000313" key="1">
    <source>
        <dbReference type="EMBL" id="MDX2291287.1"/>
    </source>
</evidence>